<dbReference type="Gene3D" id="3.40.50.300">
    <property type="entry name" value="P-loop containing nucleotide triphosphate hydrolases"/>
    <property type="match status" value="1"/>
</dbReference>
<reference evidence="2 3" key="1">
    <citation type="submission" date="2019-02" db="EMBL/GenBank/DDBJ databases">
        <title>Deep-cultivation of Planctomycetes and their phenomic and genomic characterization uncovers novel biology.</title>
        <authorList>
            <person name="Wiegand S."/>
            <person name="Jogler M."/>
            <person name="Boedeker C."/>
            <person name="Pinto D."/>
            <person name="Vollmers J."/>
            <person name="Rivas-Marin E."/>
            <person name="Kohn T."/>
            <person name="Peeters S.H."/>
            <person name="Heuer A."/>
            <person name="Rast P."/>
            <person name="Oberbeckmann S."/>
            <person name="Bunk B."/>
            <person name="Jeske O."/>
            <person name="Meyerdierks A."/>
            <person name="Storesund J.E."/>
            <person name="Kallscheuer N."/>
            <person name="Luecker S."/>
            <person name="Lage O.M."/>
            <person name="Pohl T."/>
            <person name="Merkel B.J."/>
            <person name="Hornburger P."/>
            <person name="Mueller R.-W."/>
            <person name="Bruemmer F."/>
            <person name="Labrenz M."/>
            <person name="Spormann A.M."/>
            <person name="Op den Camp H."/>
            <person name="Overmann J."/>
            <person name="Amann R."/>
            <person name="Jetten M.S.M."/>
            <person name="Mascher T."/>
            <person name="Medema M.H."/>
            <person name="Devos D.P."/>
            <person name="Kaster A.-K."/>
            <person name="Ovreas L."/>
            <person name="Rohde M."/>
            <person name="Galperin M.Y."/>
            <person name="Jogler C."/>
        </authorList>
    </citation>
    <scope>NUCLEOTIDE SEQUENCE [LARGE SCALE GENOMIC DNA]</scope>
    <source>
        <strain evidence="2 3">ETA_A8</strain>
    </source>
</reference>
<accession>A0A517Y7P3</accession>
<dbReference type="InterPro" id="IPR027417">
    <property type="entry name" value="P-loop_NTPase"/>
</dbReference>
<proteinExistence type="predicted"/>
<evidence type="ECO:0000313" key="3">
    <source>
        <dbReference type="Proteomes" id="UP000315017"/>
    </source>
</evidence>
<dbReference type="InterPro" id="IPR046454">
    <property type="entry name" value="GpA_endonuclease"/>
</dbReference>
<dbReference type="Proteomes" id="UP000315017">
    <property type="component" value="Chromosome"/>
</dbReference>
<sequence>MEKIPELRSKAKKLRQLLQQVESVPGVGNVAERDRDIRRKRERSASSKTVVVPACADPERRQLLEADDEAWLRWYFAIESGSENLFWYDFTDQQKEMIAAIRNAILHGGDQSIAASRGEGKTTYFERMLLKYTLQGLIRFAVLFAATGSAAQDSLESIKLEIENNDRLCADYPEVCVPVRAPENTPQRTHFQLATGQRHDNGEQYLPTSSRFSWCGQEIYLPKVPGSPSAGAIIATRGLDAAIRGVKKKGRRVDVACIDDPDTEETARSPEQAAKLEDRIDRAIAGLGSQQRRLARVMLTTIQNPTCVSFKYTDPDQKPSWKPKRFRFLVKRPERADLWQEFVALKQADWVNGTDKAHELYLANRELMDAGAIVANPNRHTPAEASALEFYYSEVARLGPEAVATEYDNDPPVDESKQQIVLTAYHIQNNCLSGLEKREAPDESICITVGGDVQKLGLHWVAIAWNEQGAGSIIDYDFFPFLTEGRKAADCELLILEGLFAWYSAQEEIPYSTPGGEKLIADLTLIDQGWKEESWNIQPVQHFCAQVGFQSFIPSKGEPNYRRPLDSQHILIGDNWHIVFCGGLPLVMTNADHWKLKVHEGLLLEAGQPGALTLFNPPRIDGRRNVTGHLNYSKHLLSETWETRHKPGFGGARTGWWKSPKPNHYFDATYQAICARSMRRISVLSPAATPQAPVELHLPVTHYDSPDERRNRW</sequence>
<dbReference type="RefSeq" id="WP_145086483.1">
    <property type="nucleotide sequence ID" value="NZ_CP036274.1"/>
</dbReference>
<organism evidence="2 3">
    <name type="scientific">Anatilimnocola aggregata</name>
    <dbReference type="NCBI Taxonomy" id="2528021"/>
    <lineage>
        <taxon>Bacteria</taxon>
        <taxon>Pseudomonadati</taxon>
        <taxon>Planctomycetota</taxon>
        <taxon>Planctomycetia</taxon>
        <taxon>Pirellulales</taxon>
        <taxon>Pirellulaceae</taxon>
        <taxon>Anatilimnocola</taxon>
    </lineage>
</organism>
<protein>
    <submittedName>
        <fullName evidence="2">Phage terminase large subunit (GpA)</fullName>
    </submittedName>
</protein>
<feature type="domain" description="Terminase large subunit GpA endonuclease" evidence="1">
    <location>
        <begin position="434"/>
        <end position="681"/>
    </location>
</feature>
<dbReference type="OrthoDB" id="378710at2"/>
<evidence type="ECO:0000259" key="1">
    <source>
        <dbReference type="Pfam" id="PF20454"/>
    </source>
</evidence>
<dbReference type="AlphaFoldDB" id="A0A517Y7P3"/>
<dbReference type="Pfam" id="PF20454">
    <property type="entry name" value="GpA_nuclease"/>
    <property type="match status" value="1"/>
</dbReference>
<name>A0A517Y7P3_9BACT</name>
<dbReference type="GO" id="GO:0004519">
    <property type="term" value="F:endonuclease activity"/>
    <property type="evidence" value="ECO:0007669"/>
    <property type="project" value="InterPro"/>
</dbReference>
<keyword evidence="3" id="KW-1185">Reference proteome</keyword>
<dbReference type="KEGG" id="aagg:ETAA8_13130"/>
<evidence type="ECO:0000313" key="2">
    <source>
        <dbReference type="EMBL" id="QDU26237.1"/>
    </source>
</evidence>
<gene>
    <name evidence="2" type="ORF">ETAA8_13130</name>
</gene>
<dbReference type="SUPFAM" id="SSF52540">
    <property type="entry name" value="P-loop containing nucleoside triphosphate hydrolases"/>
    <property type="match status" value="1"/>
</dbReference>
<dbReference type="EMBL" id="CP036274">
    <property type="protein sequence ID" value="QDU26237.1"/>
    <property type="molecule type" value="Genomic_DNA"/>
</dbReference>